<dbReference type="RefSeq" id="WP_338181260.1">
    <property type="nucleotide sequence ID" value="NZ_JAEKNQ010000054.1"/>
</dbReference>
<dbReference type="EMBL" id="JAEKNQ010000054">
    <property type="protein sequence ID" value="MBJ7604135.1"/>
    <property type="molecule type" value="Genomic_DNA"/>
</dbReference>
<organism evidence="1 2">
    <name type="scientific">Candidatus Dormiibacter inghamiae</name>
    <dbReference type="NCBI Taxonomy" id="3127013"/>
    <lineage>
        <taxon>Bacteria</taxon>
        <taxon>Bacillati</taxon>
        <taxon>Candidatus Dormiibacterota</taxon>
        <taxon>Candidatus Dormibacteria</taxon>
        <taxon>Candidatus Dormibacterales</taxon>
        <taxon>Candidatus Dormibacteraceae</taxon>
        <taxon>Candidatus Dormiibacter</taxon>
    </lineage>
</organism>
<proteinExistence type="predicted"/>
<dbReference type="SUPFAM" id="SSF48452">
    <property type="entry name" value="TPR-like"/>
    <property type="match status" value="1"/>
</dbReference>
<dbReference type="Pfam" id="PF13428">
    <property type="entry name" value="TPR_14"/>
    <property type="match status" value="1"/>
</dbReference>
<accession>A0A934KG70</accession>
<dbReference type="AlphaFoldDB" id="A0A934KG70"/>
<evidence type="ECO:0000313" key="2">
    <source>
        <dbReference type="Proteomes" id="UP000620075"/>
    </source>
</evidence>
<comment type="caution">
    <text evidence="1">The sequence shown here is derived from an EMBL/GenBank/DDBJ whole genome shotgun (WGS) entry which is preliminary data.</text>
</comment>
<sequence length="151" mass="16647">MDLIRTAAELYQRGRIYDALEVAQAACERSPKDAKAWRLLARVARHCNLPAASADAQQRAARLDPTLRPALRLSAAEFRQLLVEIAPEAEVQVRPLPSPGEIRAGLMPDAEVARDAGSGRVTLFQDNLEEGSSSLAELREHVARNLTEVRR</sequence>
<dbReference type="InterPro" id="IPR011990">
    <property type="entry name" value="TPR-like_helical_dom_sf"/>
</dbReference>
<protein>
    <submittedName>
        <fullName evidence="1">Tetratricopeptide repeat protein</fullName>
    </submittedName>
</protein>
<dbReference type="Gene3D" id="1.25.40.10">
    <property type="entry name" value="Tetratricopeptide repeat domain"/>
    <property type="match status" value="1"/>
</dbReference>
<dbReference type="Proteomes" id="UP000620075">
    <property type="component" value="Unassembled WGS sequence"/>
</dbReference>
<reference evidence="1 2" key="1">
    <citation type="submission" date="2020-10" db="EMBL/GenBank/DDBJ databases">
        <title>Ca. Dormibacterota MAGs.</title>
        <authorList>
            <person name="Montgomery K."/>
        </authorList>
    </citation>
    <scope>NUCLEOTIDE SEQUENCE [LARGE SCALE GENOMIC DNA]</scope>
    <source>
        <strain evidence="1">SC8811_S16_3</strain>
    </source>
</reference>
<gene>
    <name evidence="1" type="ORF">JF888_13230</name>
</gene>
<evidence type="ECO:0000313" key="1">
    <source>
        <dbReference type="EMBL" id="MBJ7604135.1"/>
    </source>
</evidence>
<name>A0A934KG70_9BACT</name>